<dbReference type="AlphaFoldDB" id="A0A136IQ58"/>
<feature type="compositionally biased region" description="Basic and acidic residues" evidence="1">
    <location>
        <begin position="19"/>
        <end position="36"/>
    </location>
</feature>
<sequence>MRPAHWCVLMVVVSREMGRTRAGTERLDRPRDDMREASAGGAKEGHRHVVLVRCQGEKAVQGPRQTVKLWSLGGSRRKQVSKSPL</sequence>
<protein>
    <submittedName>
        <fullName evidence="2">Uncharacterized protein</fullName>
    </submittedName>
</protein>
<proteinExistence type="predicted"/>
<feature type="region of interest" description="Disordered" evidence="1">
    <location>
        <begin position="19"/>
        <end position="45"/>
    </location>
</feature>
<evidence type="ECO:0000313" key="3">
    <source>
        <dbReference type="Proteomes" id="UP000070501"/>
    </source>
</evidence>
<dbReference type="EMBL" id="KQ964264">
    <property type="protein sequence ID" value="KXJ87055.1"/>
    <property type="molecule type" value="Genomic_DNA"/>
</dbReference>
<accession>A0A136IQ58</accession>
<evidence type="ECO:0000256" key="1">
    <source>
        <dbReference type="SAM" id="MobiDB-lite"/>
    </source>
</evidence>
<organism evidence="2 3">
    <name type="scientific">Microdochium bolleyi</name>
    <dbReference type="NCBI Taxonomy" id="196109"/>
    <lineage>
        <taxon>Eukaryota</taxon>
        <taxon>Fungi</taxon>
        <taxon>Dikarya</taxon>
        <taxon>Ascomycota</taxon>
        <taxon>Pezizomycotina</taxon>
        <taxon>Sordariomycetes</taxon>
        <taxon>Xylariomycetidae</taxon>
        <taxon>Xylariales</taxon>
        <taxon>Microdochiaceae</taxon>
        <taxon>Microdochium</taxon>
    </lineage>
</organism>
<keyword evidence="3" id="KW-1185">Reference proteome</keyword>
<dbReference type="Proteomes" id="UP000070501">
    <property type="component" value="Unassembled WGS sequence"/>
</dbReference>
<reference evidence="3" key="1">
    <citation type="submission" date="2016-02" db="EMBL/GenBank/DDBJ databases">
        <title>Draft genome sequence of Microdochium bolleyi, a fungal endophyte of beachgrass.</title>
        <authorList>
            <consortium name="DOE Joint Genome Institute"/>
            <person name="David A.S."/>
            <person name="May G."/>
            <person name="Haridas S."/>
            <person name="Lim J."/>
            <person name="Wang M."/>
            <person name="Labutti K."/>
            <person name="Lipzen A."/>
            <person name="Barry K."/>
            <person name="Grigoriev I.V."/>
        </authorList>
    </citation>
    <scope>NUCLEOTIDE SEQUENCE [LARGE SCALE GENOMIC DNA]</scope>
    <source>
        <strain evidence="3">J235TASD1</strain>
    </source>
</reference>
<evidence type="ECO:0000313" key="2">
    <source>
        <dbReference type="EMBL" id="KXJ87055.1"/>
    </source>
</evidence>
<dbReference type="InParanoid" id="A0A136IQ58"/>
<name>A0A136IQ58_9PEZI</name>
<gene>
    <name evidence="2" type="ORF">Micbo1qcDRAFT_32065</name>
</gene>